<gene>
    <name evidence="5" type="ORF">AGR3A_Cc20082</name>
</gene>
<dbReference type="Gene3D" id="1.10.10.10">
    <property type="entry name" value="Winged helix-like DNA-binding domain superfamily/Winged helix DNA-binding domain"/>
    <property type="match status" value="1"/>
</dbReference>
<dbReference type="SMART" id="SM00347">
    <property type="entry name" value="HTH_MARR"/>
    <property type="match status" value="1"/>
</dbReference>
<keyword evidence="6" id="KW-1185">Reference proteome</keyword>
<evidence type="ECO:0000256" key="1">
    <source>
        <dbReference type="ARBA" id="ARBA00023015"/>
    </source>
</evidence>
<dbReference type="InterPro" id="IPR036388">
    <property type="entry name" value="WH-like_DNA-bd_sf"/>
</dbReference>
<dbReference type="InterPro" id="IPR000835">
    <property type="entry name" value="HTH_MarR-typ"/>
</dbReference>
<evidence type="ECO:0000313" key="5">
    <source>
        <dbReference type="EMBL" id="CUX15739.1"/>
    </source>
</evidence>
<dbReference type="AlphaFoldDB" id="A0A1S7P441"/>
<sequence>MGTKREKDSLAFLLNSGARLLNSAFERRISEAGLGLTPGEARALLTVAVVDGSKQSDIAARLGIEPMTICAYLDKLQSLDLIERQQDPQDRRSKRIVLTKTSADMLEAVRQEIDQLVRHATQGLNEEEVALFRSFLQTLRNNLQPEQPSQNS</sequence>
<dbReference type="SUPFAM" id="SSF46785">
    <property type="entry name" value="Winged helix' DNA-binding domain"/>
    <property type="match status" value="1"/>
</dbReference>
<proteinExistence type="predicted"/>
<dbReference type="InterPro" id="IPR039422">
    <property type="entry name" value="MarR/SlyA-like"/>
</dbReference>
<organism evidence="5 6">
    <name type="scientific">Agrobacterium tomkonis CFBP 6623</name>
    <dbReference type="NCBI Taxonomy" id="1183432"/>
    <lineage>
        <taxon>Bacteria</taxon>
        <taxon>Pseudomonadati</taxon>
        <taxon>Pseudomonadota</taxon>
        <taxon>Alphaproteobacteria</taxon>
        <taxon>Hyphomicrobiales</taxon>
        <taxon>Rhizobiaceae</taxon>
        <taxon>Rhizobium/Agrobacterium group</taxon>
        <taxon>Agrobacterium</taxon>
        <taxon>Agrobacterium tumefaciens complex</taxon>
    </lineage>
</organism>
<keyword evidence="3" id="KW-0804">Transcription</keyword>
<dbReference type="GO" id="GO:0003677">
    <property type="term" value="F:DNA binding"/>
    <property type="evidence" value="ECO:0007669"/>
    <property type="project" value="UniProtKB-KW"/>
</dbReference>
<evidence type="ECO:0000313" key="6">
    <source>
        <dbReference type="Proteomes" id="UP000191988"/>
    </source>
</evidence>
<protein>
    <submittedName>
        <fullName evidence="5">MarR family transcriptional regulator</fullName>
    </submittedName>
</protein>
<dbReference type="STRING" id="1183432.AGR3A_Cc20082"/>
<dbReference type="PRINTS" id="PR00598">
    <property type="entry name" value="HTHMARR"/>
</dbReference>
<accession>A0A1S7P441</accession>
<dbReference type="EMBL" id="FBWK01000012">
    <property type="protein sequence ID" value="CUX15739.1"/>
    <property type="molecule type" value="Genomic_DNA"/>
</dbReference>
<dbReference type="PANTHER" id="PTHR33164:SF64">
    <property type="entry name" value="TRANSCRIPTIONAL REGULATOR SLYA"/>
    <property type="match status" value="1"/>
</dbReference>
<dbReference type="PANTHER" id="PTHR33164">
    <property type="entry name" value="TRANSCRIPTIONAL REGULATOR, MARR FAMILY"/>
    <property type="match status" value="1"/>
</dbReference>
<evidence type="ECO:0000256" key="2">
    <source>
        <dbReference type="ARBA" id="ARBA00023125"/>
    </source>
</evidence>
<feature type="domain" description="HTH marR-type" evidence="4">
    <location>
        <begin position="7"/>
        <end position="141"/>
    </location>
</feature>
<dbReference type="Pfam" id="PF12802">
    <property type="entry name" value="MarR_2"/>
    <property type="match status" value="1"/>
</dbReference>
<dbReference type="GO" id="GO:0003700">
    <property type="term" value="F:DNA-binding transcription factor activity"/>
    <property type="evidence" value="ECO:0007669"/>
    <property type="project" value="InterPro"/>
</dbReference>
<dbReference type="InterPro" id="IPR036390">
    <property type="entry name" value="WH_DNA-bd_sf"/>
</dbReference>
<dbReference type="Proteomes" id="UP000191988">
    <property type="component" value="Unassembled WGS sequence"/>
</dbReference>
<evidence type="ECO:0000259" key="4">
    <source>
        <dbReference type="PROSITE" id="PS50995"/>
    </source>
</evidence>
<dbReference type="GO" id="GO:0006950">
    <property type="term" value="P:response to stress"/>
    <property type="evidence" value="ECO:0007669"/>
    <property type="project" value="TreeGrafter"/>
</dbReference>
<dbReference type="PROSITE" id="PS50995">
    <property type="entry name" value="HTH_MARR_2"/>
    <property type="match status" value="1"/>
</dbReference>
<evidence type="ECO:0000256" key="3">
    <source>
        <dbReference type="ARBA" id="ARBA00023163"/>
    </source>
</evidence>
<name>A0A1S7P441_9HYPH</name>
<reference evidence="6" key="1">
    <citation type="submission" date="2016-01" db="EMBL/GenBank/DDBJ databases">
        <authorList>
            <person name="Regsiter A."/>
            <person name="william w."/>
        </authorList>
    </citation>
    <scope>NUCLEOTIDE SEQUENCE [LARGE SCALE GENOMIC DNA]</scope>
    <source>
        <strain evidence="6">CFBP 6623</strain>
    </source>
</reference>
<keyword evidence="2" id="KW-0238">DNA-binding</keyword>
<keyword evidence="1" id="KW-0805">Transcription regulation</keyword>
<dbReference type="RefSeq" id="WP_046799562.1">
    <property type="nucleotide sequence ID" value="NZ_LT009723.1"/>
</dbReference>